<proteinExistence type="predicted"/>
<organism evidence="1 2">
    <name type="scientific">Pontibacter aydingkolensis</name>
    <dbReference type="NCBI Taxonomy" id="1911536"/>
    <lineage>
        <taxon>Bacteria</taxon>
        <taxon>Pseudomonadati</taxon>
        <taxon>Bacteroidota</taxon>
        <taxon>Cytophagia</taxon>
        <taxon>Cytophagales</taxon>
        <taxon>Hymenobacteraceae</taxon>
        <taxon>Pontibacter</taxon>
    </lineage>
</organism>
<dbReference type="EMBL" id="JAHYXK010000002">
    <property type="protein sequence ID" value="MBW7465933.1"/>
    <property type="molecule type" value="Genomic_DNA"/>
</dbReference>
<comment type="caution">
    <text evidence="1">The sequence shown here is derived from an EMBL/GenBank/DDBJ whole genome shotgun (WGS) entry which is preliminary data.</text>
</comment>
<dbReference type="InterPro" id="IPR036515">
    <property type="entry name" value="Transposase_17_sf"/>
</dbReference>
<dbReference type="RefSeq" id="WP_219875828.1">
    <property type="nucleotide sequence ID" value="NZ_JAHYXK010000002.1"/>
</dbReference>
<evidence type="ECO:0000313" key="1">
    <source>
        <dbReference type="EMBL" id="MBW7465933.1"/>
    </source>
</evidence>
<dbReference type="Proteomes" id="UP000813018">
    <property type="component" value="Unassembled WGS sequence"/>
</dbReference>
<dbReference type="Gene3D" id="3.30.70.1290">
    <property type="entry name" value="Transposase IS200-like"/>
    <property type="match status" value="1"/>
</dbReference>
<protein>
    <submittedName>
        <fullName evidence="1">Uncharacterized protein</fullName>
    </submittedName>
</protein>
<sequence length="78" mass="8584">MSFLVGTGRDLSARGLQDETGIHTSTSLKIKSLSELIGAYKTTTTKLTRAAGLPDFSWQRSFHDHIIRNESEQSGEMA</sequence>
<reference evidence="1 2" key="1">
    <citation type="journal article" date="2016" name="Int. J. Syst. Evol. Microbiol.">
        <title>Pontibacter aydingkolensis sp. nov., isolated from soil of a salt lake.</title>
        <authorList>
            <person name="Osman G."/>
            <person name="Zhang T."/>
            <person name="Lou K."/>
            <person name="Gao Y."/>
            <person name="Chang W."/>
            <person name="Lin Q."/>
            <person name="Yang H.M."/>
            <person name="Huo X.D."/>
            <person name="Wang N."/>
        </authorList>
    </citation>
    <scope>NUCLEOTIDE SEQUENCE [LARGE SCALE GENOMIC DNA]</scope>
    <source>
        <strain evidence="1 2">KACC 19255</strain>
    </source>
</reference>
<evidence type="ECO:0000313" key="2">
    <source>
        <dbReference type="Proteomes" id="UP000813018"/>
    </source>
</evidence>
<accession>A0ABS7CQ17</accession>
<keyword evidence="2" id="KW-1185">Reference proteome</keyword>
<name>A0ABS7CQ17_9BACT</name>
<gene>
    <name evidence="1" type="ORF">K0O23_02555</name>
</gene>